<name>A0A8S5V1S6_9CAUD</name>
<reference evidence="1" key="1">
    <citation type="journal article" date="2021" name="Proc. Natl. Acad. Sci. U.S.A.">
        <title>A Catalog of Tens of Thousands of Viruses from Human Metagenomes Reveals Hidden Associations with Chronic Diseases.</title>
        <authorList>
            <person name="Tisza M.J."/>
            <person name="Buck C.B."/>
        </authorList>
    </citation>
    <scope>NUCLEOTIDE SEQUENCE</scope>
    <source>
        <strain evidence="1">CtJ2i1</strain>
    </source>
</reference>
<proteinExistence type="predicted"/>
<accession>A0A8S5V1S6</accession>
<organism evidence="1">
    <name type="scientific">Myoviridae sp. ctJ2i1</name>
    <dbReference type="NCBI Taxonomy" id="2825079"/>
    <lineage>
        <taxon>Viruses</taxon>
        <taxon>Duplodnaviria</taxon>
        <taxon>Heunggongvirae</taxon>
        <taxon>Uroviricota</taxon>
        <taxon>Caudoviricetes</taxon>
    </lineage>
</organism>
<protein>
    <submittedName>
        <fullName evidence="1">Uncharacterized protein</fullName>
    </submittedName>
</protein>
<evidence type="ECO:0000313" key="1">
    <source>
        <dbReference type="EMBL" id="DAG00677.1"/>
    </source>
</evidence>
<dbReference type="EMBL" id="BK016182">
    <property type="protein sequence ID" value="DAG00677.1"/>
    <property type="molecule type" value="Genomic_DNA"/>
</dbReference>
<sequence length="42" mass="5038">MLSRVIVLLEAQLFFGTYIEKFRSTTSRGRRTCHTYRITFHT</sequence>